<comment type="cofactor">
    <cofactor evidence="12 13">
        <name>Zn(2+)</name>
        <dbReference type="ChEBI" id="CHEBI:29105"/>
    </cofactor>
    <text evidence="12 13">Binds 1 zinc ion per subunit.</text>
</comment>
<keyword evidence="4 12" id="KW-0479">Metal-binding</keyword>
<feature type="transmembrane region" description="Helical" evidence="14">
    <location>
        <begin position="60"/>
        <end position="81"/>
    </location>
</feature>
<dbReference type="GO" id="GO:0004222">
    <property type="term" value="F:metalloendopeptidase activity"/>
    <property type="evidence" value="ECO:0007669"/>
    <property type="project" value="InterPro"/>
</dbReference>
<dbReference type="STRING" id="1121416.SAMN02745220_04387"/>
<evidence type="ECO:0000259" key="16">
    <source>
        <dbReference type="Pfam" id="PF16491"/>
    </source>
</evidence>
<feature type="binding site" evidence="12">
    <location>
        <position position="278"/>
    </location>
    <ligand>
        <name>Zn(2+)</name>
        <dbReference type="ChEBI" id="CHEBI:29105"/>
        <note>catalytic</note>
    </ligand>
</feature>
<evidence type="ECO:0000256" key="13">
    <source>
        <dbReference type="RuleBase" id="RU003983"/>
    </source>
</evidence>
<dbReference type="Gene3D" id="3.30.2010.10">
    <property type="entry name" value="Metalloproteases ('zincins'), catalytic domain"/>
    <property type="match status" value="1"/>
</dbReference>
<evidence type="ECO:0000259" key="15">
    <source>
        <dbReference type="Pfam" id="PF01435"/>
    </source>
</evidence>
<sequence>MNPWLVLILLILVAGYLLDCLVSLLNLRALSPELPQEFRGVFDDTEYARSQSYTRVRTKFSLVSSTASTICTLAFLLLGGFNFVDIFVRSFDFGPVTTGLIFTGVLMLLTSLLGLPFSIYSTFVIEERFGFNRTTLSTFVLDMCKAALLAVILGGPILALILWFFEKTGDNAWLFCWLAVVLFSILVQFLAPVLIFPLFNKFFPLEEGELKKRIMAYAEKERFQIQGVFTMDGSKRSTKLNAFFTGFGRFRKIVFYDTLIEKLTTEEIVAVLAHEMGHFKCRHILKMLAASILQTGIMFYLLSLLLNNSEMFAALGMEHVSVYASLFFFGFLYTPVNTVVSILFHYLSRKHEYEADAYAVASTGDAESLVSGLKSLSQANLSNLTPHPVTVFLEYTHPPVLQRIEAIRKL</sequence>
<evidence type="ECO:0000256" key="14">
    <source>
        <dbReference type="SAM" id="Phobius"/>
    </source>
</evidence>
<dbReference type="GO" id="GO:0071586">
    <property type="term" value="P:CAAX-box protein processing"/>
    <property type="evidence" value="ECO:0007669"/>
    <property type="project" value="InterPro"/>
</dbReference>
<evidence type="ECO:0000256" key="1">
    <source>
        <dbReference type="ARBA" id="ARBA00004477"/>
    </source>
</evidence>
<dbReference type="Proteomes" id="UP000184603">
    <property type="component" value="Unassembled WGS sequence"/>
</dbReference>
<feature type="transmembrane region" description="Helical" evidence="14">
    <location>
        <begin position="146"/>
        <end position="165"/>
    </location>
</feature>
<dbReference type="Pfam" id="PF01435">
    <property type="entry name" value="Peptidase_M48"/>
    <property type="match status" value="1"/>
</dbReference>
<feature type="transmembrane region" description="Helical" evidence="14">
    <location>
        <begin position="171"/>
        <end position="196"/>
    </location>
</feature>
<evidence type="ECO:0000256" key="9">
    <source>
        <dbReference type="ARBA" id="ARBA00023049"/>
    </source>
</evidence>
<evidence type="ECO:0000313" key="18">
    <source>
        <dbReference type="Proteomes" id="UP000184603"/>
    </source>
</evidence>
<feature type="binding site" evidence="12">
    <location>
        <position position="352"/>
    </location>
    <ligand>
        <name>Zn(2+)</name>
        <dbReference type="ChEBI" id="CHEBI:29105"/>
        <note>catalytic</note>
    </ligand>
</feature>
<evidence type="ECO:0000256" key="3">
    <source>
        <dbReference type="ARBA" id="ARBA00022692"/>
    </source>
</evidence>
<feature type="domain" description="Peptidase M48" evidence="15">
    <location>
        <begin position="204"/>
        <end position="409"/>
    </location>
</feature>
<dbReference type="PANTHER" id="PTHR10120">
    <property type="entry name" value="CAAX PRENYL PROTEASE 1"/>
    <property type="match status" value="1"/>
</dbReference>
<evidence type="ECO:0000313" key="17">
    <source>
        <dbReference type="EMBL" id="SHO52156.1"/>
    </source>
</evidence>
<keyword evidence="3 14" id="KW-0812">Transmembrane</keyword>
<reference evidence="17 18" key="1">
    <citation type="submission" date="2016-12" db="EMBL/GenBank/DDBJ databases">
        <authorList>
            <person name="Song W.-J."/>
            <person name="Kurnit D.M."/>
        </authorList>
    </citation>
    <scope>NUCLEOTIDE SEQUENCE [LARGE SCALE GENOMIC DNA]</scope>
    <source>
        <strain evidence="17 18">DSM 18488</strain>
    </source>
</reference>
<evidence type="ECO:0000256" key="6">
    <source>
        <dbReference type="ARBA" id="ARBA00022824"/>
    </source>
</evidence>
<protein>
    <submittedName>
        <fullName evidence="17">STE24 endopeptidase</fullName>
    </submittedName>
</protein>
<evidence type="ECO:0000256" key="11">
    <source>
        <dbReference type="PIRSR" id="PIRSR627057-1"/>
    </source>
</evidence>
<feature type="domain" description="CAAX prenyl protease 1 N-terminal" evidence="16">
    <location>
        <begin position="27"/>
        <end position="201"/>
    </location>
</feature>
<comment type="similarity">
    <text evidence="13">Belongs to the peptidase M48 family.</text>
</comment>
<evidence type="ECO:0000256" key="4">
    <source>
        <dbReference type="ARBA" id="ARBA00022723"/>
    </source>
</evidence>
<comment type="subcellular location">
    <subcellularLocation>
        <location evidence="1">Endoplasmic reticulum membrane</location>
        <topology evidence="1">Multi-pass membrane protein</topology>
    </subcellularLocation>
</comment>
<keyword evidence="9 13" id="KW-0482">Metalloprotease</keyword>
<keyword evidence="8 14" id="KW-1133">Transmembrane helix</keyword>
<feature type="transmembrane region" description="Helical" evidence="14">
    <location>
        <begin position="6"/>
        <end position="27"/>
    </location>
</feature>
<feature type="binding site" evidence="12">
    <location>
        <position position="274"/>
    </location>
    <ligand>
        <name>Zn(2+)</name>
        <dbReference type="ChEBI" id="CHEBI:29105"/>
        <note>catalytic</note>
    </ligand>
</feature>
<feature type="active site" description="Proton donor" evidence="11">
    <location>
        <position position="356"/>
    </location>
</feature>
<proteinExistence type="inferred from homology"/>
<feature type="transmembrane region" description="Helical" evidence="14">
    <location>
        <begin position="101"/>
        <end position="125"/>
    </location>
</feature>
<dbReference type="GO" id="GO:0046872">
    <property type="term" value="F:metal ion binding"/>
    <property type="evidence" value="ECO:0007669"/>
    <property type="project" value="UniProtKB-KW"/>
</dbReference>
<dbReference type="Pfam" id="PF16491">
    <property type="entry name" value="Peptidase_M48_N"/>
    <property type="match status" value="1"/>
</dbReference>
<evidence type="ECO:0000256" key="5">
    <source>
        <dbReference type="ARBA" id="ARBA00022801"/>
    </source>
</evidence>
<evidence type="ECO:0000256" key="12">
    <source>
        <dbReference type="PIRSR" id="PIRSR627057-2"/>
    </source>
</evidence>
<dbReference type="CDD" id="cd07343">
    <property type="entry name" value="M48A_Zmpste24p_like"/>
    <property type="match status" value="1"/>
</dbReference>
<accession>A0A1M7YHS5</accession>
<evidence type="ECO:0000256" key="8">
    <source>
        <dbReference type="ARBA" id="ARBA00022989"/>
    </source>
</evidence>
<feature type="active site" evidence="11">
    <location>
        <position position="275"/>
    </location>
</feature>
<keyword evidence="18" id="KW-1185">Reference proteome</keyword>
<dbReference type="EMBL" id="FRFE01000032">
    <property type="protein sequence ID" value="SHO52156.1"/>
    <property type="molecule type" value="Genomic_DNA"/>
</dbReference>
<evidence type="ECO:0000256" key="7">
    <source>
        <dbReference type="ARBA" id="ARBA00022833"/>
    </source>
</evidence>
<feature type="transmembrane region" description="Helical" evidence="14">
    <location>
        <begin position="284"/>
        <end position="302"/>
    </location>
</feature>
<feature type="transmembrane region" description="Helical" evidence="14">
    <location>
        <begin position="322"/>
        <end position="344"/>
    </location>
</feature>
<keyword evidence="2 13" id="KW-0645">Protease</keyword>
<dbReference type="RefSeq" id="WP_073615799.1">
    <property type="nucleotide sequence ID" value="NZ_FRFE01000032.1"/>
</dbReference>
<dbReference type="FunFam" id="3.30.2010.10:FF:000002">
    <property type="entry name" value="CAAX prenyl protease"/>
    <property type="match status" value="1"/>
</dbReference>
<keyword evidence="5 13" id="KW-0378">Hydrolase</keyword>
<dbReference type="AlphaFoldDB" id="A0A1M7YHS5"/>
<gene>
    <name evidence="17" type="ORF">SAMN02745220_04387</name>
</gene>
<dbReference type="InterPro" id="IPR027057">
    <property type="entry name" value="CAXX_Prtase_1"/>
</dbReference>
<evidence type="ECO:0000256" key="10">
    <source>
        <dbReference type="ARBA" id="ARBA00023136"/>
    </source>
</evidence>
<name>A0A1M7YHS5_9BACT</name>
<dbReference type="OrthoDB" id="9781930at2"/>
<keyword evidence="10 14" id="KW-0472">Membrane</keyword>
<evidence type="ECO:0000256" key="2">
    <source>
        <dbReference type="ARBA" id="ARBA00022670"/>
    </source>
</evidence>
<keyword evidence="6" id="KW-0256">Endoplasmic reticulum</keyword>
<dbReference type="InterPro" id="IPR032456">
    <property type="entry name" value="Peptidase_M48_N"/>
</dbReference>
<dbReference type="InterPro" id="IPR001915">
    <property type="entry name" value="Peptidase_M48"/>
</dbReference>
<keyword evidence="7 12" id="KW-0862">Zinc</keyword>
<organism evidence="17 18">
    <name type="scientific">Desulfopila aestuarii DSM 18488</name>
    <dbReference type="NCBI Taxonomy" id="1121416"/>
    <lineage>
        <taxon>Bacteria</taxon>
        <taxon>Pseudomonadati</taxon>
        <taxon>Thermodesulfobacteriota</taxon>
        <taxon>Desulfobulbia</taxon>
        <taxon>Desulfobulbales</taxon>
        <taxon>Desulfocapsaceae</taxon>
        <taxon>Desulfopila</taxon>
    </lineage>
</organism>